<dbReference type="EMBL" id="FQXK01000007">
    <property type="protein sequence ID" value="SHH83790.1"/>
    <property type="molecule type" value="Genomic_DNA"/>
</dbReference>
<dbReference type="GeneID" id="89510141"/>
<sequence>MVVKRLSKVVCLTLTTVILSALAFPSTSSARTRTTEYMGYSANSSVQSTEDTDVIKVEYNGYAFEIPEYWGEPMQVDTEMYFVSENGSLPLLYLTYAPKDYYTENYKKSNLKYKDYVKILDESLDDFIDYVFNSSDFDDSTSTYIADNPAITRQGTCNIYGEDDAFIAQFIDDENIYVFMMIDYKDSGSAIFDDIDDILDSFKIIE</sequence>
<accession>A0A1M5W8I7</accession>
<keyword evidence="3" id="KW-1185">Reference proteome</keyword>
<name>A0A1M5W8I7_BUTFI</name>
<organism evidence="2 3">
    <name type="scientific">Butyrivibrio fibrisolvens DSM 3071</name>
    <dbReference type="NCBI Taxonomy" id="1121131"/>
    <lineage>
        <taxon>Bacteria</taxon>
        <taxon>Bacillati</taxon>
        <taxon>Bacillota</taxon>
        <taxon>Clostridia</taxon>
        <taxon>Lachnospirales</taxon>
        <taxon>Lachnospiraceae</taxon>
        <taxon>Butyrivibrio</taxon>
    </lineage>
</organism>
<proteinExistence type="predicted"/>
<evidence type="ECO:0000313" key="2">
    <source>
        <dbReference type="EMBL" id="SHH83790.1"/>
    </source>
</evidence>
<gene>
    <name evidence="2" type="ORF">SAMN02745229_00949</name>
</gene>
<feature type="signal peptide" evidence="1">
    <location>
        <begin position="1"/>
        <end position="23"/>
    </location>
</feature>
<evidence type="ECO:0000313" key="3">
    <source>
        <dbReference type="Proteomes" id="UP000184278"/>
    </source>
</evidence>
<dbReference type="Proteomes" id="UP000184278">
    <property type="component" value="Unassembled WGS sequence"/>
</dbReference>
<dbReference type="RefSeq" id="WP_073385920.1">
    <property type="nucleotide sequence ID" value="NZ_FQXK01000007.1"/>
</dbReference>
<evidence type="ECO:0000256" key="1">
    <source>
        <dbReference type="SAM" id="SignalP"/>
    </source>
</evidence>
<dbReference type="OrthoDB" id="9951089at2"/>
<feature type="chain" id="PRO_5038509326" evidence="1">
    <location>
        <begin position="24"/>
        <end position="206"/>
    </location>
</feature>
<keyword evidence="1" id="KW-0732">Signal</keyword>
<reference evidence="3" key="1">
    <citation type="submission" date="2016-11" db="EMBL/GenBank/DDBJ databases">
        <authorList>
            <person name="Varghese N."/>
            <person name="Submissions S."/>
        </authorList>
    </citation>
    <scope>NUCLEOTIDE SEQUENCE [LARGE SCALE GENOMIC DNA]</scope>
    <source>
        <strain evidence="3">DSM 3071</strain>
    </source>
</reference>
<protein>
    <submittedName>
        <fullName evidence="2">Uncharacterized protein</fullName>
    </submittedName>
</protein>
<dbReference type="AlphaFoldDB" id="A0A1M5W8I7"/>